<reference evidence="3 4" key="1">
    <citation type="submission" date="2018-08" db="EMBL/GenBank/DDBJ databases">
        <title>Sequencing the genomes of 1000 actinobacteria strains.</title>
        <authorList>
            <person name="Klenk H.-P."/>
        </authorList>
    </citation>
    <scope>NUCLEOTIDE SEQUENCE [LARGE SCALE GENOMIC DNA]</scope>
    <source>
        <strain evidence="3 4">DSM 44099</strain>
    </source>
</reference>
<dbReference type="Proteomes" id="UP000256913">
    <property type="component" value="Unassembled WGS sequence"/>
</dbReference>
<dbReference type="AlphaFoldDB" id="A0A3D9ZPT8"/>
<dbReference type="PANTHER" id="PTHR16026">
    <property type="entry name" value="CARTILAGE ACIDIC PROTEIN 1"/>
    <property type="match status" value="1"/>
</dbReference>
<dbReference type="InterPro" id="IPR011519">
    <property type="entry name" value="UnbV_ASPIC"/>
</dbReference>
<keyword evidence="1" id="KW-0732">Signal</keyword>
<evidence type="ECO:0000313" key="3">
    <source>
        <dbReference type="EMBL" id="REF98889.1"/>
    </source>
</evidence>
<organism evidence="3 4">
    <name type="scientific">Asanoa ferruginea</name>
    <dbReference type="NCBI Taxonomy" id="53367"/>
    <lineage>
        <taxon>Bacteria</taxon>
        <taxon>Bacillati</taxon>
        <taxon>Actinomycetota</taxon>
        <taxon>Actinomycetes</taxon>
        <taxon>Micromonosporales</taxon>
        <taxon>Micromonosporaceae</taxon>
        <taxon>Asanoa</taxon>
    </lineage>
</organism>
<dbReference type="EMBL" id="QUMQ01000001">
    <property type="protein sequence ID" value="REF98889.1"/>
    <property type="molecule type" value="Genomic_DNA"/>
</dbReference>
<dbReference type="SUPFAM" id="SSF69318">
    <property type="entry name" value="Integrin alpha N-terminal domain"/>
    <property type="match status" value="1"/>
</dbReference>
<dbReference type="InterPro" id="IPR028994">
    <property type="entry name" value="Integrin_alpha_N"/>
</dbReference>
<dbReference type="Pfam" id="PF07593">
    <property type="entry name" value="UnbV_ASPIC"/>
    <property type="match status" value="1"/>
</dbReference>
<feature type="domain" description="ASPIC/UnbV" evidence="2">
    <location>
        <begin position="542"/>
        <end position="603"/>
    </location>
</feature>
<dbReference type="Pfam" id="PF01839">
    <property type="entry name" value="FG-GAP"/>
    <property type="match status" value="1"/>
</dbReference>
<name>A0A3D9ZPT8_9ACTN</name>
<evidence type="ECO:0000256" key="1">
    <source>
        <dbReference type="ARBA" id="ARBA00022729"/>
    </source>
</evidence>
<dbReference type="InterPro" id="IPR027039">
    <property type="entry name" value="Crtac1"/>
</dbReference>
<proteinExistence type="predicted"/>
<sequence>MLAVGWATELPRPSAAEVRRVASGFAFAPTELRPVSVDGFKTQRPVAPHLSKLRTWMSGVGASIALTDLQGSGFSRDLCWVDPRTDTVTITPAPGTPAAYAPFAVDPAPLTYSRATMAPTGCLPGDFDEDGSTDLLVYYWGRTPVVFLRSPATPLSAAAFRPLELWPGAERWYTDSVNRADVDGDGHPDLIIGNYFPDGARILDATAEHDPAFQMNDSMASAFNGGRNHIMLWRPGAAGSLPFQDAGAVFGEKVAHGWTLAIGAQDFNGDGLPELYFANDFGPDRLMVNRSTPGQVRFTEVTGSRDFTTPKSKSLGHDSFKGMGVDFGDLNGDGRTDMFVSNISSQRGLMETNFAWVNTGDPVAVGAEAPFAERSDSLHVARTGWGWDAKIDDFANDGRPEIVQATGFAYGKHDTWPQVAELAMENDQLVKHPTNWMQSSDDWGLAAHDQPAFLAWDGDRFVDVTTELGLDQGITRAIATGDVDGDGRLDLAIAGQWGPSFFYRNTTPDAGLSLDLRLLRPLASGGTPTVTRDVAVRGIPVIGARATVTLPSGDRYTAQVDGGNGHASARSTDLHFGLGELPAGTPIAVRVDWRSTDGTQQSRDYTVTAGRWSIVLG</sequence>
<dbReference type="PANTHER" id="PTHR16026:SF0">
    <property type="entry name" value="CARTILAGE ACIDIC PROTEIN 1"/>
    <property type="match status" value="1"/>
</dbReference>
<comment type="caution">
    <text evidence="3">The sequence shown here is derived from an EMBL/GenBank/DDBJ whole genome shotgun (WGS) entry which is preliminary data.</text>
</comment>
<gene>
    <name evidence="3" type="ORF">DFJ67_4914</name>
</gene>
<dbReference type="Gene3D" id="2.130.10.130">
    <property type="entry name" value="Integrin alpha, N-terminal"/>
    <property type="match status" value="2"/>
</dbReference>
<accession>A0A3D9ZPT8</accession>
<evidence type="ECO:0000259" key="2">
    <source>
        <dbReference type="Pfam" id="PF07593"/>
    </source>
</evidence>
<dbReference type="Pfam" id="PF13517">
    <property type="entry name" value="FG-GAP_3"/>
    <property type="match status" value="1"/>
</dbReference>
<protein>
    <submittedName>
        <fullName evidence="3">FG-GAP repeat protein</fullName>
    </submittedName>
</protein>
<keyword evidence="4" id="KW-1185">Reference proteome</keyword>
<evidence type="ECO:0000313" key="4">
    <source>
        <dbReference type="Proteomes" id="UP000256913"/>
    </source>
</evidence>
<dbReference type="InterPro" id="IPR013517">
    <property type="entry name" value="FG-GAP"/>
</dbReference>